<dbReference type="InterPro" id="IPR003798">
    <property type="entry name" value="DNA_recombination_RmuC"/>
</dbReference>
<comment type="caution">
    <text evidence="5">The sequence shown here is derived from an EMBL/GenBank/DDBJ whole genome shotgun (WGS) entry which is preliminary data.</text>
</comment>
<dbReference type="Pfam" id="PF02646">
    <property type="entry name" value="RmuC"/>
    <property type="match status" value="1"/>
</dbReference>
<dbReference type="PANTHER" id="PTHR30563:SF0">
    <property type="entry name" value="DNA RECOMBINATION PROTEIN RMUC"/>
    <property type="match status" value="1"/>
</dbReference>
<evidence type="ECO:0000256" key="2">
    <source>
        <dbReference type="ARBA" id="ARBA00009840"/>
    </source>
</evidence>
<evidence type="ECO:0000256" key="4">
    <source>
        <dbReference type="ARBA" id="ARBA00023172"/>
    </source>
</evidence>
<keyword evidence="3" id="KW-0175">Coiled coil</keyword>
<sequence>MTILTLLSVLAVLLLLVLLYLQLRPKSETKIDERFQQFEQKLNQTEQVIREEFRANRQEAAQVAATTRTETNERLDKFSLRIDENNTANREAQQRALQQFADSQKLKFDELLLVQEKLVKDTVAQLEKVRHSLEEKLTEITRHNLADQEKMRESIGLVFKEFRESFDKNVASFNELQREKFGQLEQKQTELIVGTEKKLEEMRLTVDEKLTKTLSDRLGESFETVGKQLIEVQKGLGEMQTIATDVGGLKKVLSNVKLRGGVGEVQLAMILEQILAPSQYDSNVRTKSGSNEPVEFAIKLPGRTEDENGFVYLPIDAKFPKDAYEHLLSAYENGNIEEVEVATKNLETTIKKMAKDIRDKYLDPPKTTDFAIMFLPFESIYAEVIRRSGLVDQLRDEFKVTVAGPTTLVALLNSLQMGFRTLAIQKRSSEVWKVLSEVKREFTTFGDLLNKAKNNITTGLGQLDTVLTTRSNQIERKLRNVESLPLGSEQLPLKALDLDADDTTKTD</sequence>
<keyword evidence="4" id="KW-0233">DNA recombination</keyword>
<evidence type="ECO:0000313" key="5">
    <source>
        <dbReference type="EMBL" id="OYQ42902.1"/>
    </source>
</evidence>
<dbReference type="EMBL" id="NOXX01000210">
    <property type="protein sequence ID" value="OYQ42902.1"/>
    <property type="molecule type" value="Genomic_DNA"/>
</dbReference>
<evidence type="ECO:0000256" key="1">
    <source>
        <dbReference type="ARBA" id="ARBA00003416"/>
    </source>
</evidence>
<dbReference type="OrthoDB" id="370725at2"/>
<comment type="similarity">
    <text evidence="2">Belongs to the RmuC family.</text>
</comment>
<comment type="function">
    <text evidence="1">Involved in DNA recombination.</text>
</comment>
<reference evidence="5 6" key="1">
    <citation type="submission" date="2017-07" db="EMBL/GenBank/DDBJ databases">
        <title>Flavobacterium cyanobacteriorum sp. nov., isolated from cyanobacterial aggregates in a eutrophic lake.</title>
        <authorList>
            <person name="Cai H."/>
        </authorList>
    </citation>
    <scope>NUCLEOTIDE SEQUENCE [LARGE SCALE GENOMIC DNA]</scope>
    <source>
        <strain evidence="5 6">TH167</strain>
    </source>
</reference>
<dbReference type="RefSeq" id="WP_094486913.1">
    <property type="nucleotide sequence ID" value="NZ_NOXX01000210.1"/>
</dbReference>
<accession>A0A255ZNC8</accession>
<name>A0A255ZNC8_9FLAO</name>
<protein>
    <recommendedName>
        <fullName evidence="7">DNA recombination protein RmuC</fullName>
    </recommendedName>
</protein>
<evidence type="ECO:0000256" key="3">
    <source>
        <dbReference type="ARBA" id="ARBA00023054"/>
    </source>
</evidence>
<proteinExistence type="inferred from homology"/>
<organism evidence="5 6">
    <name type="scientific">Flavobacterium aurantiibacter</name>
    <dbReference type="NCBI Taxonomy" id="2023067"/>
    <lineage>
        <taxon>Bacteria</taxon>
        <taxon>Pseudomonadati</taxon>
        <taxon>Bacteroidota</taxon>
        <taxon>Flavobacteriia</taxon>
        <taxon>Flavobacteriales</taxon>
        <taxon>Flavobacteriaceae</taxon>
        <taxon>Flavobacterium</taxon>
    </lineage>
</organism>
<gene>
    <name evidence="5" type="ORF">CHX27_11435</name>
</gene>
<dbReference type="Proteomes" id="UP000216035">
    <property type="component" value="Unassembled WGS sequence"/>
</dbReference>
<dbReference type="AlphaFoldDB" id="A0A255ZNC8"/>
<evidence type="ECO:0000313" key="6">
    <source>
        <dbReference type="Proteomes" id="UP000216035"/>
    </source>
</evidence>
<dbReference type="PANTHER" id="PTHR30563">
    <property type="entry name" value="DNA RECOMBINATION PROTEIN RMUC"/>
    <property type="match status" value="1"/>
</dbReference>
<dbReference type="GO" id="GO:0006310">
    <property type="term" value="P:DNA recombination"/>
    <property type="evidence" value="ECO:0007669"/>
    <property type="project" value="UniProtKB-KW"/>
</dbReference>
<evidence type="ECO:0008006" key="7">
    <source>
        <dbReference type="Google" id="ProtNLM"/>
    </source>
</evidence>
<keyword evidence="6" id="KW-1185">Reference proteome</keyword>